<feature type="region of interest" description="Disordered" evidence="8">
    <location>
        <begin position="54"/>
        <end position="79"/>
    </location>
</feature>
<dbReference type="InterPro" id="IPR013041">
    <property type="entry name" value="Clathrin_app_Ig-like_sf"/>
</dbReference>
<dbReference type="GO" id="GO:0006886">
    <property type="term" value="P:intracellular protein transport"/>
    <property type="evidence" value="ECO:0007669"/>
    <property type="project" value="InterPro"/>
</dbReference>
<feature type="non-terminal residue" evidence="10">
    <location>
        <position position="197"/>
    </location>
</feature>
<dbReference type="PROSITE" id="PS50180">
    <property type="entry name" value="GAE"/>
    <property type="match status" value="1"/>
</dbReference>
<name>A0A2J8QK65_PANTR</name>
<dbReference type="GO" id="GO:0005794">
    <property type="term" value="C:Golgi apparatus"/>
    <property type="evidence" value="ECO:0007669"/>
    <property type="project" value="UniProtKB-SubCell"/>
</dbReference>
<evidence type="ECO:0000256" key="1">
    <source>
        <dbReference type="ARBA" id="ARBA00004184"/>
    </source>
</evidence>
<evidence type="ECO:0000256" key="4">
    <source>
        <dbReference type="ARBA" id="ARBA00022448"/>
    </source>
</evidence>
<dbReference type="SUPFAM" id="SSF49348">
    <property type="entry name" value="Clathrin adaptor appendage domain"/>
    <property type="match status" value="1"/>
</dbReference>
<dbReference type="PANTHER" id="PTHR22780">
    <property type="entry name" value="ADAPTIN, ALPHA/GAMMA/EPSILON"/>
    <property type="match status" value="1"/>
</dbReference>
<evidence type="ECO:0000259" key="9">
    <source>
        <dbReference type="PROSITE" id="PS50180"/>
    </source>
</evidence>
<keyword evidence="4" id="KW-0813">Transport</keyword>
<dbReference type="InterPro" id="IPR008153">
    <property type="entry name" value="GAE_dom"/>
</dbReference>
<dbReference type="Pfam" id="PF02883">
    <property type="entry name" value="Alpha_adaptinC2"/>
    <property type="match status" value="1"/>
</dbReference>
<dbReference type="SMART" id="SM00809">
    <property type="entry name" value="Alpha_adaptinC2"/>
    <property type="match status" value="1"/>
</dbReference>
<dbReference type="InterPro" id="IPR008152">
    <property type="entry name" value="Clathrin_a/b/g-adaptin_app_Ig"/>
</dbReference>
<organism evidence="10 11">
    <name type="scientific">Pan troglodytes</name>
    <name type="common">Chimpanzee</name>
    <dbReference type="NCBI Taxonomy" id="9598"/>
    <lineage>
        <taxon>Eukaryota</taxon>
        <taxon>Metazoa</taxon>
        <taxon>Chordata</taxon>
        <taxon>Craniata</taxon>
        <taxon>Vertebrata</taxon>
        <taxon>Euteleostomi</taxon>
        <taxon>Mammalia</taxon>
        <taxon>Eutheria</taxon>
        <taxon>Euarchontoglires</taxon>
        <taxon>Primates</taxon>
        <taxon>Haplorrhini</taxon>
        <taxon>Catarrhini</taxon>
        <taxon>Hominidae</taxon>
        <taxon>Pan</taxon>
    </lineage>
</organism>
<comment type="subcellular location">
    <subcellularLocation>
        <location evidence="1">Endomembrane system</location>
        <topology evidence="1">Peripheral membrane protein</topology>
    </subcellularLocation>
    <subcellularLocation>
        <location evidence="2">Golgi apparatus</location>
    </subcellularLocation>
</comment>
<dbReference type="EMBL" id="NBAG03000032">
    <property type="protein sequence ID" value="PNI96670.1"/>
    <property type="molecule type" value="Genomic_DNA"/>
</dbReference>
<keyword evidence="6" id="KW-0333">Golgi apparatus</keyword>
<comment type="similarity">
    <text evidence="3">Belongs to the adaptor complexes large subunit family.</text>
</comment>
<dbReference type="InterPro" id="IPR050840">
    <property type="entry name" value="Adaptor_Complx_Large_Subunit"/>
</dbReference>
<evidence type="ECO:0000256" key="3">
    <source>
        <dbReference type="ARBA" id="ARBA00006613"/>
    </source>
</evidence>
<evidence type="ECO:0000256" key="6">
    <source>
        <dbReference type="ARBA" id="ARBA00023034"/>
    </source>
</evidence>
<evidence type="ECO:0000313" key="11">
    <source>
        <dbReference type="Proteomes" id="UP000236370"/>
    </source>
</evidence>
<protein>
    <submittedName>
        <fullName evidence="10">AP1G2 isoform 10</fullName>
    </submittedName>
</protein>
<keyword evidence="5" id="KW-0653">Protein transport</keyword>
<feature type="domain" description="GAE" evidence="9">
    <location>
        <begin position="127"/>
        <end position="197"/>
    </location>
</feature>
<reference evidence="10 11" key="1">
    <citation type="submission" date="2017-12" db="EMBL/GenBank/DDBJ databases">
        <title>High-resolution comparative analysis of great ape genomes.</title>
        <authorList>
            <person name="Pollen A."/>
            <person name="Hastie A."/>
            <person name="Hormozdiari F."/>
            <person name="Dougherty M."/>
            <person name="Liu R."/>
            <person name="Chaisson M."/>
            <person name="Hoppe E."/>
            <person name="Hill C."/>
            <person name="Pang A."/>
            <person name="Hillier L."/>
            <person name="Baker C."/>
            <person name="Armstrong J."/>
            <person name="Shendure J."/>
            <person name="Paten B."/>
            <person name="Wilson R."/>
            <person name="Chao H."/>
            <person name="Schneider V."/>
            <person name="Ventura M."/>
            <person name="Kronenberg Z."/>
            <person name="Murali S."/>
            <person name="Gordon D."/>
            <person name="Cantsilieris S."/>
            <person name="Munson K."/>
            <person name="Nelson B."/>
            <person name="Raja A."/>
            <person name="Underwood J."/>
            <person name="Diekhans M."/>
            <person name="Fiddes I."/>
            <person name="Haussler D."/>
            <person name="Eichler E."/>
        </authorList>
    </citation>
    <scope>NUCLEOTIDE SEQUENCE [LARGE SCALE GENOMIC DNA]</scope>
    <source>
        <strain evidence="10">Yerkes chimp pedigree #C0471</strain>
    </source>
</reference>
<dbReference type="GO" id="GO:0016192">
    <property type="term" value="P:vesicle-mediated transport"/>
    <property type="evidence" value="ECO:0007669"/>
    <property type="project" value="InterPro"/>
</dbReference>
<evidence type="ECO:0000256" key="7">
    <source>
        <dbReference type="ARBA" id="ARBA00023136"/>
    </source>
</evidence>
<dbReference type="GO" id="GO:0097708">
    <property type="term" value="C:intracellular vesicle"/>
    <property type="evidence" value="ECO:0007669"/>
    <property type="project" value="UniProtKB-ARBA"/>
</dbReference>
<dbReference type="Proteomes" id="UP000236370">
    <property type="component" value="Unassembled WGS sequence"/>
</dbReference>
<dbReference type="Gene3D" id="2.60.40.1230">
    <property type="match status" value="1"/>
</dbReference>
<comment type="caution">
    <text evidence="10">The sequence shown here is derived from an EMBL/GenBank/DDBJ whole genome shotgun (WGS) entry which is preliminary data.</text>
</comment>
<keyword evidence="7" id="KW-0472">Membrane</keyword>
<feature type="non-terminal residue" evidence="10">
    <location>
        <position position="1"/>
    </location>
</feature>
<accession>A0A2J8QK65</accession>
<evidence type="ECO:0000313" key="10">
    <source>
        <dbReference type="EMBL" id="PNI96670.1"/>
    </source>
</evidence>
<dbReference type="AlphaFoldDB" id="A0A2J8QK65"/>
<proteinExistence type="inferred from homology"/>
<sequence length="197" mass="20920">EEVLALLEKVLQSHMSLPATRGYALTALMKLSTRLCGDNKAAILEKMPLVERDGPQADEEAKESKEAAQLSEAAPVPTEPQASQLLDLLDLLDGASGDVQHPPPLDPSPGGALIHLLDLPCVPPPPAPIPDLKVFEREGVQLNLSFIRPPENPALLLITVTATNFSEGDVTHFICQAAVPKSLQLQLQAPSGNTVPA</sequence>
<evidence type="ECO:0000256" key="8">
    <source>
        <dbReference type="SAM" id="MobiDB-lite"/>
    </source>
</evidence>
<gene>
    <name evidence="10" type="ORF">CK820_G0029672</name>
</gene>
<evidence type="ECO:0000256" key="5">
    <source>
        <dbReference type="ARBA" id="ARBA00022927"/>
    </source>
</evidence>
<evidence type="ECO:0000256" key="2">
    <source>
        <dbReference type="ARBA" id="ARBA00004555"/>
    </source>
</evidence>